<dbReference type="EMBL" id="LR699119">
    <property type="protein sequence ID" value="VVC75278.1"/>
    <property type="molecule type" value="Genomic_DNA"/>
</dbReference>
<proteinExistence type="predicted"/>
<dbReference type="Gene3D" id="3.90.70.20">
    <property type="match status" value="1"/>
</dbReference>
<reference evidence="1 2" key="1">
    <citation type="submission" date="2019-08" db="EMBL/GenBank/DDBJ databases">
        <authorList>
            <person name="Guy L."/>
        </authorList>
    </citation>
    <scope>NUCLEOTIDE SEQUENCE [LARGE SCALE GENOMIC DNA]</scope>
    <source>
        <strain evidence="1 2">SGT-108</strain>
    </source>
</reference>
<gene>
    <name evidence="1" type="ORF">AQUSIP_05660</name>
</gene>
<name>A0A5E4PFK5_9COXI</name>
<protein>
    <recommendedName>
        <fullName evidence="3">Peptidase C58 YopT-type domain-containing protein</fullName>
    </recommendedName>
</protein>
<keyword evidence="2" id="KW-1185">Reference proteome</keyword>
<dbReference type="AlphaFoldDB" id="A0A5E4PFK5"/>
<evidence type="ECO:0000313" key="1">
    <source>
        <dbReference type="EMBL" id="VVC75278.1"/>
    </source>
</evidence>
<dbReference type="OrthoDB" id="5656910at2"/>
<accession>A0A5E4PFK5</accession>
<evidence type="ECO:0008006" key="3">
    <source>
        <dbReference type="Google" id="ProtNLM"/>
    </source>
</evidence>
<dbReference type="KEGG" id="asip:AQUSIP_05660"/>
<organism evidence="1 2">
    <name type="scientific">Aquicella siphonis</name>
    <dbReference type="NCBI Taxonomy" id="254247"/>
    <lineage>
        <taxon>Bacteria</taxon>
        <taxon>Pseudomonadati</taxon>
        <taxon>Pseudomonadota</taxon>
        <taxon>Gammaproteobacteria</taxon>
        <taxon>Legionellales</taxon>
        <taxon>Coxiellaceae</taxon>
        <taxon>Aquicella</taxon>
    </lineage>
</organism>
<evidence type="ECO:0000313" key="2">
    <source>
        <dbReference type="Proteomes" id="UP000324194"/>
    </source>
</evidence>
<sequence>MIGRNNDEEDSSTVVLPPPANFSQNRLLAQINNYLKAFGRKPWDTKGYCHGLALVWLQKMADYREEEYYAVIKKIINQPLEKIRELDEDIDVQKFIAQIEFAQNSLHYGYGQLIRQKDVDKILDAPTELYMNTYFSTKFLSKTLGERAKAYPAITVSSNNRYSHTIGIFYRDDKYYVFDANYRAGRAREYYVPMSAALEASRCLYDRLGVKCWQWRHEEVAMVHPVPSPVTSIAKRSAVNTMTLFPPARVADESVTKAEARDTAVQRHAILCK</sequence>
<dbReference type="Proteomes" id="UP000324194">
    <property type="component" value="Chromosome 1"/>
</dbReference>
<dbReference type="RefSeq" id="WP_148338415.1">
    <property type="nucleotide sequence ID" value="NZ_LR699119.1"/>
</dbReference>